<evidence type="ECO:0000256" key="2">
    <source>
        <dbReference type="ARBA" id="ARBA00022692"/>
    </source>
</evidence>
<dbReference type="SUPFAM" id="SSF48652">
    <property type="entry name" value="Tetraspanin"/>
    <property type="match status" value="1"/>
</dbReference>
<feature type="transmembrane region" description="Helical" evidence="5">
    <location>
        <begin position="196"/>
        <end position="221"/>
    </location>
</feature>
<evidence type="ECO:0000313" key="6">
    <source>
        <dbReference type="EMBL" id="SAM06158.1"/>
    </source>
</evidence>
<gene>
    <name evidence="6" type="primary">ABSGL_12034.1 scaffold 12361</name>
</gene>
<comment type="subcellular location">
    <subcellularLocation>
        <location evidence="1">Membrane</location>
        <topology evidence="1">Multi-pass membrane protein</topology>
    </subcellularLocation>
</comment>
<dbReference type="AlphaFoldDB" id="A0A168R5Z2"/>
<keyword evidence="4 5" id="KW-0472">Membrane</keyword>
<keyword evidence="3 5" id="KW-1133">Transmembrane helix</keyword>
<keyword evidence="2 5" id="KW-0812">Transmembrane</keyword>
<organism evidence="6">
    <name type="scientific">Absidia glauca</name>
    <name type="common">Pin mould</name>
    <dbReference type="NCBI Taxonomy" id="4829"/>
    <lineage>
        <taxon>Eukaryota</taxon>
        <taxon>Fungi</taxon>
        <taxon>Fungi incertae sedis</taxon>
        <taxon>Mucoromycota</taxon>
        <taxon>Mucoromycotina</taxon>
        <taxon>Mucoromycetes</taxon>
        <taxon>Mucorales</taxon>
        <taxon>Cunninghamellaceae</taxon>
        <taxon>Absidia</taxon>
    </lineage>
</organism>
<dbReference type="Pfam" id="PF00335">
    <property type="entry name" value="Tetraspanin"/>
    <property type="match status" value="1"/>
</dbReference>
<dbReference type="InterPro" id="IPR018499">
    <property type="entry name" value="Tetraspanin/Peripherin"/>
</dbReference>
<dbReference type="EMBL" id="LT554490">
    <property type="protein sequence ID" value="SAM06158.1"/>
    <property type="molecule type" value="Genomic_DNA"/>
</dbReference>
<sequence>MQTQQKLLDTRQFSDRLFRVYISSFWYTVQSKEVRRCYSISLRKPAKRFISASFYFFATTPSLSFFAFAFSHTVINILGVVILFAAVIGTIGAFYRERKTIHIIYLVVVLIAFVFQIITAVVVYQLTANARIWLSKIWSEETKEYREYAQTKFSCCGFANPLDHPVATSSCSATDSKNSFPPCFDPLVKFIAHELAIVYIILFSAISIEMLAVCNSITLLCTRMIYSTDAISLHKLKKSSATLVDSAIDPSSASYDVKTPYHYYEYTK</sequence>
<feature type="transmembrane region" description="Helical" evidence="5">
    <location>
        <begin position="74"/>
        <end position="95"/>
    </location>
</feature>
<keyword evidence="7" id="KW-1185">Reference proteome</keyword>
<name>A0A168R5Z2_ABSGL</name>
<dbReference type="GO" id="GO:0016020">
    <property type="term" value="C:membrane"/>
    <property type="evidence" value="ECO:0007669"/>
    <property type="project" value="UniProtKB-SubCell"/>
</dbReference>
<evidence type="ECO:0000256" key="5">
    <source>
        <dbReference type="SAM" id="Phobius"/>
    </source>
</evidence>
<dbReference type="OrthoDB" id="2279611at2759"/>
<reference evidence="6" key="1">
    <citation type="submission" date="2016-04" db="EMBL/GenBank/DDBJ databases">
        <authorList>
            <person name="Evans L.H."/>
            <person name="Alamgir A."/>
            <person name="Owens N."/>
            <person name="Weber N.D."/>
            <person name="Virtaneva K."/>
            <person name="Barbian K."/>
            <person name="Babar A."/>
            <person name="Rosenke K."/>
        </authorList>
    </citation>
    <scope>NUCLEOTIDE SEQUENCE [LARGE SCALE GENOMIC DNA]</scope>
    <source>
        <strain evidence="6">CBS 101.48</strain>
    </source>
</reference>
<evidence type="ECO:0000256" key="3">
    <source>
        <dbReference type="ARBA" id="ARBA00022989"/>
    </source>
</evidence>
<protein>
    <recommendedName>
        <fullName evidence="8">Tetraspanin</fullName>
    </recommendedName>
</protein>
<accession>A0A168R5Z2</accession>
<proteinExistence type="predicted"/>
<dbReference type="InParanoid" id="A0A168R5Z2"/>
<evidence type="ECO:0000313" key="7">
    <source>
        <dbReference type="Proteomes" id="UP000078561"/>
    </source>
</evidence>
<dbReference type="Proteomes" id="UP000078561">
    <property type="component" value="Unassembled WGS sequence"/>
</dbReference>
<evidence type="ECO:0000256" key="1">
    <source>
        <dbReference type="ARBA" id="ARBA00004141"/>
    </source>
</evidence>
<dbReference type="InterPro" id="IPR008952">
    <property type="entry name" value="Tetraspanin_EC2_sf"/>
</dbReference>
<dbReference type="STRING" id="4829.A0A168R5Z2"/>
<feature type="transmembrane region" description="Helical" evidence="5">
    <location>
        <begin position="102"/>
        <end position="126"/>
    </location>
</feature>
<feature type="transmembrane region" description="Helical" evidence="5">
    <location>
        <begin position="49"/>
        <end position="68"/>
    </location>
</feature>
<evidence type="ECO:0008006" key="8">
    <source>
        <dbReference type="Google" id="ProtNLM"/>
    </source>
</evidence>
<evidence type="ECO:0000256" key="4">
    <source>
        <dbReference type="ARBA" id="ARBA00023136"/>
    </source>
</evidence>